<keyword evidence="3" id="KW-1185">Reference proteome</keyword>
<sequence length="163" mass="17395">MITETGRVVGIDADALWVETIQRSTCSSCSAQKGCGQGLMNKAFDGRRNQLRVMLQNQSPEDFQLDDQVDIAIPERALVGGAMLVYLLPLVTMLVAMATVSQFFTGDIAAAAGALFGFIAGLAVLRVHAQLNRNNPAYQPKVLAKSASSQPQAVSVFDSPHSV</sequence>
<keyword evidence="1" id="KW-1133">Transmembrane helix</keyword>
<dbReference type="RefSeq" id="WP_344932919.1">
    <property type="nucleotide sequence ID" value="NZ_BAABDM010000001.1"/>
</dbReference>
<protein>
    <submittedName>
        <fullName evidence="2">Alginate biosynthesis regulator MucC</fullName>
    </submittedName>
</protein>
<dbReference type="PANTHER" id="PTHR35867:SF1">
    <property type="entry name" value="PROTEIN RSEC"/>
    <property type="match status" value="1"/>
</dbReference>
<evidence type="ECO:0000313" key="2">
    <source>
        <dbReference type="EMBL" id="GAA4088829.1"/>
    </source>
</evidence>
<dbReference type="EMBL" id="BAABDM010000001">
    <property type="protein sequence ID" value="GAA4088829.1"/>
    <property type="molecule type" value="Genomic_DNA"/>
</dbReference>
<evidence type="ECO:0000256" key="1">
    <source>
        <dbReference type="SAM" id="Phobius"/>
    </source>
</evidence>
<feature type="transmembrane region" description="Helical" evidence="1">
    <location>
        <begin position="103"/>
        <end position="125"/>
    </location>
</feature>
<accession>A0ABP7WHV8</accession>
<dbReference type="InterPro" id="IPR007359">
    <property type="entry name" value="SigmaE_reg_RseC_MucC"/>
</dbReference>
<comment type="caution">
    <text evidence="2">The sequence shown here is derived from an EMBL/GenBank/DDBJ whole genome shotgun (WGS) entry which is preliminary data.</text>
</comment>
<feature type="transmembrane region" description="Helical" evidence="1">
    <location>
        <begin position="77"/>
        <end position="97"/>
    </location>
</feature>
<reference evidence="3" key="1">
    <citation type="journal article" date="2019" name="Int. J. Syst. Evol. Microbiol.">
        <title>The Global Catalogue of Microorganisms (GCM) 10K type strain sequencing project: providing services to taxonomists for standard genome sequencing and annotation.</title>
        <authorList>
            <consortium name="The Broad Institute Genomics Platform"/>
            <consortium name="The Broad Institute Genome Sequencing Center for Infectious Disease"/>
            <person name="Wu L."/>
            <person name="Ma J."/>
        </authorList>
    </citation>
    <scope>NUCLEOTIDE SEQUENCE [LARGE SCALE GENOMIC DNA]</scope>
    <source>
        <strain evidence="3">JCM 17304</strain>
    </source>
</reference>
<keyword evidence="1" id="KW-0812">Transmembrane</keyword>
<dbReference type="Pfam" id="PF04246">
    <property type="entry name" value="RseC_MucC"/>
    <property type="match status" value="1"/>
</dbReference>
<evidence type="ECO:0000313" key="3">
    <source>
        <dbReference type="Proteomes" id="UP001500392"/>
    </source>
</evidence>
<proteinExistence type="predicted"/>
<dbReference type="PIRSF" id="PIRSF004923">
    <property type="entry name" value="RseC"/>
    <property type="match status" value="1"/>
</dbReference>
<dbReference type="InterPro" id="IPR026268">
    <property type="entry name" value="RseC"/>
</dbReference>
<dbReference type="Proteomes" id="UP001500392">
    <property type="component" value="Unassembled WGS sequence"/>
</dbReference>
<name>A0ABP7WHV8_9GAMM</name>
<organism evidence="2 3">
    <name type="scientific">Zhongshania borealis</name>
    <dbReference type="NCBI Taxonomy" id="889488"/>
    <lineage>
        <taxon>Bacteria</taxon>
        <taxon>Pseudomonadati</taxon>
        <taxon>Pseudomonadota</taxon>
        <taxon>Gammaproteobacteria</taxon>
        <taxon>Cellvibrionales</taxon>
        <taxon>Spongiibacteraceae</taxon>
        <taxon>Zhongshania</taxon>
    </lineage>
</organism>
<dbReference type="PANTHER" id="PTHR35867">
    <property type="entry name" value="PROTEIN RSEC"/>
    <property type="match status" value="1"/>
</dbReference>
<gene>
    <name evidence="2" type="primary">mucC</name>
    <name evidence="2" type="ORF">GCM10022414_09590</name>
</gene>
<keyword evidence="1" id="KW-0472">Membrane</keyword>